<accession>A0AA97CS72</accession>
<protein>
    <submittedName>
        <fullName evidence="2">Uncharacterized protein</fullName>
    </submittedName>
</protein>
<feature type="transmembrane region" description="Helical" evidence="1">
    <location>
        <begin position="77"/>
        <end position="99"/>
    </location>
</feature>
<feature type="transmembrane region" description="Helical" evidence="1">
    <location>
        <begin position="47"/>
        <end position="65"/>
    </location>
</feature>
<reference evidence="2" key="1">
    <citation type="submission" date="2023-06" db="EMBL/GenBank/DDBJ databases">
        <title>Gordonia sp. nov. and Pseudochrobactrum sp. nov., two species isolated from the burying beetle Nicrophorus vespilloides.</title>
        <authorList>
            <person name="Poehlein A."/>
            <person name="Guzman J."/>
            <person name="Daniel R."/>
            <person name="Vilcinskas A."/>
        </authorList>
    </citation>
    <scope>NUCLEOTIDE SEQUENCE</scope>
    <source>
        <strain evidence="2">MP11Mi</strain>
    </source>
</reference>
<keyword evidence="1" id="KW-0472">Membrane</keyword>
<feature type="transmembrane region" description="Helical" evidence="1">
    <location>
        <begin position="12"/>
        <end position="35"/>
    </location>
</feature>
<proteinExistence type="predicted"/>
<organism evidence="2">
    <name type="scientific">Gordonia sp. MP11Mi</name>
    <dbReference type="NCBI Taxonomy" id="3022769"/>
    <lineage>
        <taxon>Bacteria</taxon>
        <taxon>Bacillati</taxon>
        <taxon>Actinomycetota</taxon>
        <taxon>Actinomycetes</taxon>
        <taxon>Mycobacteriales</taxon>
        <taxon>Gordoniaceae</taxon>
        <taxon>Gordonia</taxon>
    </lineage>
</organism>
<evidence type="ECO:0000313" key="2">
    <source>
        <dbReference type="EMBL" id="WOC11466.1"/>
    </source>
</evidence>
<name>A0AA97CS72_9ACTN</name>
<sequence length="185" mass="18648">MHIRLTTSDSPADPAIQGVLAGVVSAILGVCAHAFGGGFGDHGSPTSHLLILGALAVVVGVARASQVTDRRRCTRPGWAASAAALVVGQAATHVALAMLGHGTVKPTMPMLVWHAVALPLAVGVLVVAERLTRACGSKIAVVQLLADGVPTGPDIALTPAPQVTRRTYSILLQSASGVRGPPATV</sequence>
<dbReference type="EMBL" id="CP128986">
    <property type="protein sequence ID" value="WOC11466.1"/>
    <property type="molecule type" value="Genomic_DNA"/>
</dbReference>
<feature type="transmembrane region" description="Helical" evidence="1">
    <location>
        <begin position="111"/>
        <end position="128"/>
    </location>
</feature>
<gene>
    <name evidence="2" type="ORF">MP11Mi_05340</name>
</gene>
<evidence type="ECO:0000256" key="1">
    <source>
        <dbReference type="SAM" id="Phobius"/>
    </source>
</evidence>
<keyword evidence="1" id="KW-1133">Transmembrane helix</keyword>
<dbReference type="RefSeq" id="WP_420040780.1">
    <property type="nucleotide sequence ID" value="NZ_CP128986.1"/>
</dbReference>
<keyword evidence="1" id="KW-0812">Transmembrane</keyword>
<dbReference type="AlphaFoldDB" id="A0AA97CS72"/>